<evidence type="ECO:0000259" key="1">
    <source>
        <dbReference type="Pfam" id="PF24764"/>
    </source>
</evidence>
<keyword evidence="3" id="KW-1185">Reference proteome</keyword>
<dbReference type="InterPro" id="IPR058913">
    <property type="entry name" value="Integrase_dom_put"/>
</dbReference>
<sequence>EQVAQLSNAYDRLCERIAVSVRLDAGRSDRLSISRREVLNFWESTRRLYPILTSEEISALEEDFALMLKKLDLACSQELDPVNRAYPLPVVQQQTGRRGRPPLMISERFLAAVCVGRTKTRVARRLQVSPRTLQRALKRYGLLSAGPAQSNIIRNARGVIVAHGPPTSQPMSQSTDLSDIQLDRIVRRWRCSHPNNGPGMLQGYTVALGHHVTLARLVKWKFFTHAFVDGFSRCVVSIRVSDNNRANTVLDVFQSGRKGFGTPSRI</sequence>
<dbReference type="Pfam" id="PF24764">
    <property type="entry name" value="rva_4"/>
    <property type="match status" value="1"/>
</dbReference>
<feature type="non-terminal residue" evidence="2">
    <location>
        <position position="1"/>
    </location>
</feature>
<dbReference type="OrthoDB" id="2686689at2759"/>
<evidence type="ECO:0000313" key="2">
    <source>
        <dbReference type="EMBL" id="KZT61213.1"/>
    </source>
</evidence>
<dbReference type="InParanoid" id="A0A165J0N0"/>
<protein>
    <recommendedName>
        <fullName evidence="1">Integrase core domain-containing protein</fullName>
    </recommendedName>
</protein>
<organism evidence="2 3">
    <name type="scientific">Calocera cornea HHB12733</name>
    <dbReference type="NCBI Taxonomy" id="1353952"/>
    <lineage>
        <taxon>Eukaryota</taxon>
        <taxon>Fungi</taxon>
        <taxon>Dikarya</taxon>
        <taxon>Basidiomycota</taxon>
        <taxon>Agaricomycotina</taxon>
        <taxon>Dacrymycetes</taxon>
        <taxon>Dacrymycetales</taxon>
        <taxon>Dacrymycetaceae</taxon>
        <taxon>Calocera</taxon>
    </lineage>
</organism>
<gene>
    <name evidence="2" type="ORF">CALCODRAFT_409633</name>
</gene>
<dbReference type="STRING" id="1353952.A0A165J0N0"/>
<evidence type="ECO:0000313" key="3">
    <source>
        <dbReference type="Proteomes" id="UP000076842"/>
    </source>
</evidence>
<accession>A0A165J0N0</accession>
<dbReference type="EMBL" id="KV423925">
    <property type="protein sequence ID" value="KZT61213.1"/>
    <property type="molecule type" value="Genomic_DNA"/>
</dbReference>
<name>A0A165J0N0_9BASI</name>
<feature type="non-terminal residue" evidence="2">
    <location>
        <position position="266"/>
    </location>
</feature>
<reference evidence="2 3" key="1">
    <citation type="journal article" date="2016" name="Mol. Biol. Evol.">
        <title>Comparative Genomics of Early-Diverging Mushroom-Forming Fungi Provides Insights into the Origins of Lignocellulose Decay Capabilities.</title>
        <authorList>
            <person name="Nagy L.G."/>
            <person name="Riley R."/>
            <person name="Tritt A."/>
            <person name="Adam C."/>
            <person name="Daum C."/>
            <person name="Floudas D."/>
            <person name="Sun H."/>
            <person name="Yadav J.S."/>
            <person name="Pangilinan J."/>
            <person name="Larsson K.H."/>
            <person name="Matsuura K."/>
            <person name="Barry K."/>
            <person name="Labutti K."/>
            <person name="Kuo R."/>
            <person name="Ohm R.A."/>
            <person name="Bhattacharya S.S."/>
            <person name="Shirouzu T."/>
            <person name="Yoshinaga Y."/>
            <person name="Martin F.M."/>
            <person name="Grigoriev I.V."/>
            <person name="Hibbett D.S."/>
        </authorList>
    </citation>
    <scope>NUCLEOTIDE SEQUENCE [LARGE SCALE GENOMIC DNA]</scope>
    <source>
        <strain evidence="2 3">HHB12733</strain>
    </source>
</reference>
<feature type="domain" description="Integrase core" evidence="1">
    <location>
        <begin position="209"/>
        <end position="266"/>
    </location>
</feature>
<dbReference type="Proteomes" id="UP000076842">
    <property type="component" value="Unassembled WGS sequence"/>
</dbReference>
<proteinExistence type="predicted"/>
<dbReference type="AlphaFoldDB" id="A0A165J0N0"/>